<dbReference type="InterPro" id="IPR040758">
    <property type="entry name" value="PrmC_N"/>
</dbReference>
<evidence type="ECO:0000259" key="6">
    <source>
        <dbReference type="Pfam" id="PF13847"/>
    </source>
</evidence>
<feature type="domain" description="Methyltransferase" evidence="6">
    <location>
        <begin position="108"/>
        <end position="241"/>
    </location>
</feature>
<dbReference type="EC" id="2.1.1.297" evidence="5"/>
<evidence type="ECO:0000256" key="2">
    <source>
        <dbReference type="ARBA" id="ARBA00022679"/>
    </source>
</evidence>
<reference evidence="8" key="1">
    <citation type="submission" date="2018-07" db="EMBL/GenBank/DDBJ databases">
        <title>Genome assembly of strain Ka43.</title>
        <authorList>
            <person name="Kukolya J."/>
            <person name="Nagy I."/>
            <person name="Horvath B."/>
            <person name="Toth A."/>
        </authorList>
    </citation>
    <scope>NUCLEOTIDE SEQUENCE</scope>
    <source>
        <strain evidence="8">KB43</strain>
    </source>
</reference>
<keyword evidence="1 5" id="KW-0489">Methyltransferase</keyword>
<comment type="catalytic activity">
    <reaction evidence="4 5">
        <text>L-glutaminyl-[peptide chain release factor] + S-adenosyl-L-methionine = N(5)-methyl-L-glutaminyl-[peptide chain release factor] + S-adenosyl-L-homocysteine + H(+)</text>
        <dbReference type="Rhea" id="RHEA:42896"/>
        <dbReference type="Rhea" id="RHEA-COMP:10271"/>
        <dbReference type="Rhea" id="RHEA-COMP:10272"/>
        <dbReference type="ChEBI" id="CHEBI:15378"/>
        <dbReference type="ChEBI" id="CHEBI:30011"/>
        <dbReference type="ChEBI" id="CHEBI:57856"/>
        <dbReference type="ChEBI" id="CHEBI:59789"/>
        <dbReference type="ChEBI" id="CHEBI:61891"/>
        <dbReference type="EC" id="2.1.1.297"/>
    </reaction>
</comment>
<protein>
    <recommendedName>
        <fullName evidence="5">Release factor glutamine methyltransferase</fullName>
        <shortName evidence="5">RF MTase</shortName>
        <ecNumber evidence="5">2.1.1.297</ecNumber>
    </recommendedName>
    <alternativeName>
        <fullName evidence="5">N5-glutamine methyltransferase PrmC</fullName>
    </alternativeName>
    <alternativeName>
        <fullName evidence="5">Protein-(glutamine-N5) MTase PrmC</fullName>
    </alternativeName>
    <alternativeName>
        <fullName evidence="5">Protein-glutamine N-methyltransferase PrmC</fullName>
    </alternativeName>
</protein>
<feature type="domain" description="Release factor glutamine methyltransferase N-terminal" evidence="7">
    <location>
        <begin position="6"/>
        <end position="67"/>
    </location>
</feature>
<dbReference type="GO" id="GO:0102559">
    <property type="term" value="F:peptide chain release factor N(5)-glutamine methyltransferase activity"/>
    <property type="evidence" value="ECO:0007669"/>
    <property type="project" value="UniProtKB-EC"/>
</dbReference>
<comment type="similarity">
    <text evidence="5">Belongs to the protein N5-glutamine methyltransferase family. PrmC subfamily.</text>
</comment>
<keyword evidence="2 5" id="KW-0808">Transferase</keyword>
<gene>
    <name evidence="5 8" type="primary">prmC</name>
    <name evidence="8" type="ORF">C4F51_03980</name>
</gene>
<evidence type="ECO:0000256" key="1">
    <source>
        <dbReference type="ARBA" id="ARBA00022603"/>
    </source>
</evidence>
<dbReference type="Gene3D" id="3.40.50.150">
    <property type="entry name" value="Vaccinia Virus protein VP39"/>
    <property type="match status" value="1"/>
</dbReference>
<dbReference type="AlphaFoldDB" id="A0A928V4B2"/>
<feature type="binding site" evidence="5">
    <location>
        <position position="166"/>
    </location>
    <ligand>
        <name>S-adenosyl-L-methionine</name>
        <dbReference type="ChEBI" id="CHEBI:59789"/>
    </ligand>
</feature>
<comment type="caution">
    <text evidence="8">The sequence shown here is derived from an EMBL/GenBank/DDBJ whole genome shotgun (WGS) entry which is preliminary data.</text>
</comment>
<evidence type="ECO:0000313" key="9">
    <source>
        <dbReference type="Proteomes" id="UP000652567"/>
    </source>
</evidence>
<dbReference type="HAMAP" id="MF_02126">
    <property type="entry name" value="RF_methyltr_PrmC"/>
    <property type="match status" value="1"/>
</dbReference>
<comment type="function">
    <text evidence="5">Methylates the class 1 translation termination release factors RF1/PrfA and RF2/PrfB on the glutamine residue of the universally conserved GGQ motif.</text>
</comment>
<keyword evidence="3 5" id="KW-0949">S-adenosyl-L-methionine</keyword>
<dbReference type="InterPro" id="IPR019874">
    <property type="entry name" value="RF_methyltr_PrmC"/>
</dbReference>
<dbReference type="NCBIfam" id="TIGR03534">
    <property type="entry name" value="RF_mod_PrmC"/>
    <property type="match status" value="1"/>
</dbReference>
<feature type="binding site" evidence="5">
    <location>
        <begin position="184"/>
        <end position="187"/>
    </location>
    <ligand>
        <name>substrate</name>
    </ligand>
</feature>
<dbReference type="EMBL" id="PRDL01000001">
    <property type="protein sequence ID" value="MBE8716342.1"/>
    <property type="molecule type" value="Genomic_DNA"/>
</dbReference>
<evidence type="ECO:0000256" key="5">
    <source>
        <dbReference type="HAMAP-Rule" id="MF_02126"/>
    </source>
</evidence>
<dbReference type="PANTHER" id="PTHR18895">
    <property type="entry name" value="HEMK METHYLTRANSFERASE"/>
    <property type="match status" value="1"/>
</dbReference>
<dbReference type="Proteomes" id="UP000652567">
    <property type="component" value="Unassembled WGS sequence"/>
</dbReference>
<dbReference type="InterPro" id="IPR025714">
    <property type="entry name" value="Methyltranfer_dom"/>
</dbReference>
<dbReference type="InterPro" id="IPR029063">
    <property type="entry name" value="SAM-dependent_MTases_sf"/>
</dbReference>
<accession>A0A928V4B2</accession>
<evidence type="ECO:0000313" key="8">
    <source>
        <dbReference type="EMBL" id="MBE8716342.1"/>
    </source>
</evidence>
<dbReference type="InterPro" id="IPR002052">
    <property type="entry name" value="DNA_methylase_N6_adenine_CS"/>
</dbReference>
<organism evidence="8 9">
    <name type="scientific">Cellvibrio polysaccharolyticus</name>
    <dbReference type="NCBI Taxonomy" id="2082724"/>
    <lineage>
        <taxon>Bacteria</taxon>
        <taxon>Pseudomonadati</taxon>
        <taxon>Pseudomonadota</taxon>
        <taxon>Gammaproteobacteria</taxon>
        <taxon>Cellvibrionales</taxon>
        <taxon>Cellvibrionaceae</taxon>
        <taxon>Cellvibrio</taxon>
    </lineage>
</organism>
<evidence type="ECO:0000256" key="4">
    <source>
        <dbReference type="ARBA" id="ARBA00048391"/>
    </source>
</evidence>
<evidence type="ECO:0000259" key="7">
    <source>
        <dbReference type="Pfam" id="PF17827"/>
    </source>
</evidence>
<dbReference type="InterPro" id="IPR004556">
    <property type="entry name" value="HemK-like"/>
</dbReference>
<keyword evidence="9" id="KW-1185">Reference proteome</keyword>
<evidence type="ECO:0000256" key="3">
    <source>
        <dbReference type="ARBA" id="ARBA00022691"/>
    </source>
</evidence>
<dbReference type="NCBIfam" id="TIGR00536">
    <property type="entry name" value="hemK_fam"/>
    <property type="match status" value="1"/>
</dbReference>
<dbReference type="CDD" id="cd02440">
    <property type="entry name" value="AdoMet_MTases"/>
    <property type="match status" value="1"/>
</dbReference>
<name>A0A928V4B2_9GAMM</name>
<proteinExistence type="inferred from homology"/>
<dbReference type="PANTHER" id="PTHR18895:SF74">
    <property type="entry name" value="MTRF1L RELEASE FACTOR GLUTAMINE METHYLTRANSFERASE"/>
    <property type="match status" value="1"/>
</dbReference>
<dbReference type="GO" id="GO:0032259">
    <property type="term" value="P:methylation"/>
    <property type="evidence" value="ECO:0007669"/>
    <property type="project" value="UniProtKB-KW"/>
</dbReference>
<feature type="binding site" evidence="5">
    <location>
        <position position="184"/>
    </location>
    <ligand>
        <name>S-adenosyl-L-methionine</name>
        <dbReference type="ChEBI" id="CHEBI:59789"/>
    </ligand>
</feature>
<feature type="binding site" evidence="5">
    <location>
        <begin position="115"/>
        <end position="119"/>
    </location>
    <ligand>
        <name>S-adenosyl-L-methionine</name>
        <dbReference type="ChEBI" id="CHEBI:59789"/>
    </ligand>
</feature>
<dbReference type="PROSITE" id="PS00092">
    <property type="entry name" value="N6_MTASE"/>
    <property type="match status" value="1"/>
</dbReference>
<feature type="binding site" evidence="5">
    <location>
        <position position="138"/>
    </location>
    <ligand>
        <name>S-adenosyl-L-methionine</name>
        <dbReference type="ChEBI" id="CHEBI:59789"/>
    </ligand>
</feature>
<dbReference type="GO" id="GO:0003676">
    <property type="term" value="F:nucleic acid binding"/>
    <property type="evidence" value="ECO:0007669"/>
    <property type="project" value="InterPro"/>
</dbReference>
<dbReference type="InterPro" id="IPR050320">
    <property type="entry name" value="N5-glutamine_MTase"/>
</dbReference>
<sequence length="287" mass="31795">MRQAVQLQALSDSPRLDVELLLAWVLQKNRTFLFTWPETQLTDAQQLQFNDAFNRRLQGEPIAHILGEREFWSLPISVNATTLIPRPDTELLVATALEIFADDAKNQQRKLLDLGTGTGAIALALASEKPAWQCIGVDRVTDAVVLAEFNRDKLSLPNARFLQSNWFDAVHIDNGGAFDIIVSNPPYIDPQDPHLQQGDVRFEPLSALVAEQQGLADIRFIVEQAPAFLQPGGWLLIEHGYDQGEAVQALFAACGFQHCVTRKDYGDNDRVTLGQWVAGEPVNTGGV</sequence>
<dbReference type="SUPFAM" id="SSF53335">
    <property type="entry name" value="S-adenosyl-L-methionine-dependent methyltransferases"/>
    <property type="match status" value="1"/>
</dbReference>
<dbReference type="Pfam" id="PF17827">
    <property type="entry name" value="PrmC_N"/>
    <property type="match status" value="1"/>
</dbReference>
<dbReference type="Pfam" id="PF13847">
    <property type="entry name" value="Methyltransf_31"/>
    <property type="match status" value="1"/>
</dbReference>
<dbReference type="Gene3D" id="1.10.8.10">
    <property type="entry name" value="DNA helicase RuvA subunit, C-terminal domain"/>
    <property type="match status" value="1"/>
</dbReference>
<dbReference type="FunFam" id="3.40.50.150:FF:000053">
    <property type="entry name" value="Release factor glutamine methyltransferase"/>
    <property type="match status" value="1"/>
</dbReference>